<dbReference type="InterPro" id="IPR036515">
    <property type="entry name" value="Transposase_17_sf"/>
</dbReference>
<accession>A0A1F6MVQ3</accession>
<dbReference type="Proteomes" id="UP000178347">
    <property type="component" value="Unassembled WGS sequence"/>
</dbReference>
<dbReference type="NCBIfam" id="NF033573">
    <property type="entry name" value="transpos_IS200"/>
    <property type="match status" value="1"/>
</dbReference>
<dbReference type="PANTHER" id="PTHR33360:SF2">
    <property type="entry name" value="TRANSPOSASE FOR INSERTION SEQUENCE ELEMENT IS200"/>
    <property type="match status" value="1"/>
</dbReference>
<dbReference type="GO" id="GO:0004803">
    <property type="term" value="F:transposase activity"/>
    <property type="evidence" value="ECO:0007669"/>
    <property type="project" value="InterPro"/>
</dbReference>
<dbReference type="SUPFAM" id="SSF143422">
    <property type="entry name" value="Transposase IS200-like"/>
    <property type="match status" value="1"/>
</dbReference>
<sequence length="150" mass="17416">MELGKTSSCVYKIRYHIVIIVKYRKALLNPGVEQCIRETITGIAERYEFVFDELGFDQNHVHIFCGAKPTIAPMSIVAIVKSITARQVFKTFPKLKREELWGGEFWSDGKYIGTVGEQQTEDIVKRYIQNQSLDKKEVNRRTSQLRLFKL</sequence>
<dbReference type="AlphaFoldDB" id="A0A1F6MVQ3"/>
<evidence type="ECO:0000313" key="2">
    <source>
        <dbReference type="EMBL" id="OGH75588.1"/>
    </source>
</evidence>
<comment type="caution">
    <text evidence="2">The sequence shown here is derived from an EMBL/GenBank/DDBJ whole genome shotgun (WGS) entry which is preliminary data.</text>
</comment>
<dbReference type="EMBL" id="MFQN01000005">
    <property type="protein sequence ID" value="OGH75588.1"/>
    <property type="molecule type" value="Genomic_DNA"/>
</dbReference>
<dbReference type="PANTHER" id="PTHR33360">
    <property type="entry name" value="TRANSPOSASE FOR INSERTION SEQUENCE ELEMENT IS200"/>
    <property type="match status" value="1"/>
</dbReference>
<dbReference type="InterPro" id="IPR002686">
    <property type="entry name" value="Transposase_17"/>
</dbReference>
<evidence type="ECO:0000313" key="3">
    <source>
        <dbReference type="Proteomes" id="UP000178347"/>
    </source>
</evidence>
<reference evidence="2 3" key="1">
    <citation type="journal article" date="2016" name="Nat. Commun.">
        <title>Thousands of microbial genomes shed light on interconnected biogeochemical processes in an aquifer system.</title>
        <authorList>
            <person name="Anantharaman K."/>
            <person name="Brown C.T."/>
            <person name="Hug L.A."/>
            <person name="Sharon I."/>
            <person name="Castelle C.J."/>
            <person name="Probst A.J."/>
            <person name="Thomas B.C."/>
            <person name="Singh A."/>
            <person name="Wilkins M.J."/>
            <person name="Karaoz U."/>
            <person name="Brodie E.L."/>
            <person name="Williams K.H."/>
            <person name="Hubbard S.S."/>
            <person name="Banfield J.F."/>
        </authorList>
    </citation>
    <scope>NUCLEOTIDE SEQUENCE [LARGE SCALE GENOMIC DNA]</scope>
</reference>
<evidence type="ECO:0000259" key="1">
    <source>
        <dbReference type="SMART" id="SM01321"/>
    </source>
</evidence>
<feature type="domain" description="Transposase IS200-like" evidence="1">
    <location>
        <begin position="10"/>
        <end position="131"/>
    </location>
</feature>
<dbReference type="GO" id="GO:0003677">
    <property type="term" value="F:DNA binding"/>
    <property type="evidence" value="ECO:0007669"/>
    <property type="project" value="InterPro"/>
</dbReference>
<dbReference type="SMART" id="SM01321">
    <property type="entry name" value="Y1_Tnp"/>
    <property type="match status" value="1"/>
</dbReference>
<dbReference type="Pfam" id="PF01797">
    <property type="entry name" value="Y1_Tnp"/>
    <property type="match status" value="1"/>
</dbReference>
<organism evidence="2 3">
    <name type="scientific">Candidatus Magasanikbacteria bacterium RIFCSPLOWO2_12_FULL_43_12</name>
    <dbReference type="NCBI Taxonomy" id="1798692"/>
    <lineage>
        <taxon>Bacteria</taxon>
        <taxon>Candidatus Magasanikiibacteriota</taxon>
    </lineage>
</organism>
<dbReference type="Gene3D" id="3.30.70.1290">
    <property type="entry name" value="Transposase IS200-like"/>
    <property type="match status" value="1"/>
</dbReference>
<protein>
    <recommendedName>
        <fullName evidence="1">Transposase IS200-like domain-containing protein</fullName>
    </recommendedName>
</protein>
<gene>
    <name evidence="2" type="ORF">A3G00_00010</name>
</gene>
<name>A0A1F6MVQ3_9BACT</name>
<proteinExistence type="predicted"/>
<dbReference type="GO" id="GO:0006313">
    <property type="term" value="P:DNA transposition"/>
    <property type="evidence" value="ECO:0007669"/>
    <property type="project" value="InterPro"/>
</dbReference>